<reference evidence="2 3" key="1">
    <citation type="journal article" date="2015" name="Genome Announc.">
        <title>Expanding the biotechnology potential of lactobacilli through comparative genomics of 213 strains and associated genera.</title>
        <authorList>
            <person name="Sun Z."/>
            <person name="Harris H.M."/>
            <person name="McCann A."/>
            <person name="Guo C."/>
            <person name="Argimon S."/>
            <person name="Zhang W."/>
            <person name="Yang X."/>
            <person name="Jeffery I.B."/>
            <person name="Cooney J.C."/>
            <person name="Kagawa T.F."/>
            <person name="Liu W."/>
            <person name="Song Y."/>
            <person name="Salvetti E."/>
            <person name="Wrobel A."/>
            <person name="Rasinkangas P."/>
            <person name="Parkhill J."/>
            <person name="Rea M.C."/>
            <person name="O'Sullivan O."/>
            <person name="Ritari J."/>
            <person name="Douillard F.P."/>
            <person name="Paul Ross R."/>
            <person name="Yang R."/>
            <person name="Briner A.E."/>
            <person name="Felis G.E."/>
            <person name="de Vos W.M."/>
            <person name="Barrangou R."/>
            <person name="Klaenhammer T.R."/>
            <person name="Caufield P.W."/>
            <person name="Cui Y."/>
            <person name="Zhang H."/>
            <person name="O'Toole P.W."/>
        </authorList>
    </citation>
    <scope>NUCLEOTIDE SEQUENCE [LARGE SCALE GENOMIC DNA]</scope>
    <source>
        <strain evidence="2 3">DSM 17758</strain>
    </source>
</reference>
<name>A0A0R1WI19_9LACO</name>
<keyword evidence="1" id="KW-0812">Transmembrane</keyword>
<keyword evidence="1" id="KW-0472">Membrane</keyword>
<dbReference type="PATRIC" id="fig|1423735.3.peg.926"/>
<proteinExistence type="predicted"/>
<dbReference type="OrthoDB" id="9967984at2"/>
<dbReference type="AlphaFoldDB" id="A0A0R1WI19"/>
<dbReference type="EMBL" id="AZFX01000003">
    <property type="protein sequence ID" value="KRM13724.1"/>
    <property type="molecule type" value="Genomic_DNA"/>
</dbReference>
<feature type="transmembrane region" description="Helical" evidence="1">
    <location>
        <begin position="165"/>
        <end position="189"/>
    </location>
</feature>
<feature type="transmembrane region" description="Helical" evidence="1">
    <location>
        <begin position="42"/>
        <end position="61"/>
    </location>
</feature>
<dbReference type="STRING" id="1423735.FC15_GL000889"/>
<feature type="transmembrane region" description="Helical" evidence="1">
    <location>
        <begin position="140"/>
        <end position="159"/>
    </location>
</feature>
<dbReference type="Proteomes" id="UP000051315">
    <property type="component" value="Unassembled WGS sequence"/>
</dbReference>
<keyword evidence="3" id="KW-1185">Reference proteome</keyword>
<dbReference type="RefSeq" id="WP_057822840.1">
    <property type="nucleotide sequence ID" value="NZ_AZFX01000003.1"/>
</dbReference>
<evidence type="ECO:0000313" key="2">
    <source>
        <dbReference type="EMBL" id="KRM13724.1"/>
    </source>
</evidence>
<protein>
    <submittedName>
        <fullName evidence="2">Uncharacterized protein</fullName>
    </submittedName>
</protein>
<organism evidence="2 3">
    <name type="scientific">Lapidilactobacillus concavus DSM 17758</name>
    <dbReference type="NCBI Taxonomy" id="1423735"/>
    <lineage>
        <taxon>Bacteria</taxon>
        <taxon>Bacillati</taxon>
        <taxon>Bacillota</taxon>
        <taxon>Bacilli</taxon>
        <taxon>Lactobacillales</taxon>
        <taxon>Lactobacillaceae</taxon>
        <taxon>Lapidilactobacillus</taxon>
    </lineage>
</organism>
<accession>A0A0R1WI19</accession>
<evidence type="ECO:0000313" key="3">
    <source>
        <dbReference type="Proteomes" id="UP000051315"/>
    </source>
</evidence>
<sequence>MKVIRRKQETIKTIATTESTEMIESQQLPRIPANAKLPTSRLVTLFFWICLGAWLLAANALTDRLLFGQQIVWYTGVFFIFFYLGYSGLLAIFRAIGYHPKPEPLEVGSWGHSIALPVYTPLPADFRALVRQRSLHARKIQLSFQMIKFVLLLILAILFEFSLAFNLYVAIFVAVLFCLVNMTLTWSYVDLFKFKIVAKEYNRPFFEI</sequence>
<evidence type="ECO:0000256" key="1">
    <source>
        <dbReference type="SAM" id="Phobius"/>
    </source>
</evidence>
<comment type="caution">
    <text evidence="2">The sequence shown here is derived from an EMBL/GenBank/DDBJ whole genome shotgun (WGS) entry which is preliminary data.</text>
</comment>
<gene>
    <name evidence="2" type="ORF">FC15_GL000889</name>
</gene>
<feature type="transmembrane region" description="Helical" evidence="1">
    <location>
        <begin position="73"/>
        <end position="93"/>
    </location>
</feature>
<keyword evidence="1" id="KW-1133">Transmembrane helix</keyword>